<organism evidence="1 2">
    <name type="scientific">Echria macrotheca</name>
    <dbReference type="NCBI Taxonomy" id="438768"/>
    <lineage>
        <taxon>Eukaryota</taxon>
        <taxon>Fungi</taxon>
        <taxon>Dikarya</taxon>
        <taxon>Ascomycota</taxon>
        <taxon>Pezizomycotina</taxon>
        <taxon>Sordariomycetes</taxon>
        <taxon>Sordariomycetidae</taxon>
        <taxon>Sordariales</taxon>
        <taxon>Schizotheciaceae</taxon>
        <taxon>Echria</taxon>
    </lineage>
</organism>
<accession>A0AAJ0F2F0</accession>
<dbReference type="InterPro" id="IPR039327">
    <property type="entry name" value="CON7-like"/>
</dbReference>
<dbReference type="PANTHER" id="PTHR36167">
    <property type="entry name" value="C2H2 FINGER DOMAIN TRANSCRIPTION FACTOR (EUROFUNG)-RELATED"/>
    <property type="match status" value="1"/>
</dbReference>
<evidence type="ECO:0000313" key="2">
    <source>
        <dbReference type="Proteomes" id="UP001239445"/>
    </source>
</evidence>
<keyword evidence="2" id="KW-1185">Reference proteome</keyword>
<evidence type="ECO:0008006" key="3">
    <source>
        <dbReference type="Google" id="ProtNLM"/>
    </source>
</evidence>
<evidence type="ECO:0000313" key="1">
    <source>
        <dbReference type="EMBL" id="KAK1751062.1"/>
    </source>
</evidence>
<protein>
    <recommendedName>
        <fullName evidence="3">Fungal N-terminal domain-containing protein</fullName>
    </recommendedName>
</protein>
<dbReference type="GO" id="GO:0006355">
    <property type="term" value="P:regulation of DNA-templated transcription"/>
    <property type="evidence" value="ECO:0007669"/>
    <property type="project" value="InterPro"/>
</dbReference>
<sequence length="130" mass="14424">MAEVIGLVASIIQVAAFGLNLSRTLYDYSSSVVGAEKRLKGLDRDIAFTSRIISQLGSRLENSQVQALCDAIFQAMEDVVAKVRSSNMGKWTIFFRESKIELMRANLDRMKGNLQLLIGVIIHSTQMANE</sequence>
<dbReference type="EMBL" id="MU839843">
    <property type="protein sequence ID" value="KAK1751062.1"/>
    <property type="molecule type" value="Genomic_DNA"/>
</dbReference>
<dbReference type="Proteomes" id="UP001239445">
    <property type="component" value="Unassembled WGS sequence"/>
</dbReference>
<dbReference type="AlphaFoldDB" id="A0AAJ0F2F0"/>
<gene>
    <name evidence="1" type="ORF">QBC47DRAFT_425667</name>
</gene>
<name>A0AAJ0F2F0_9PEZI</name>
<comment type="caution">
    <text evidence="1">The sequence shown here is derived from an EMBL/GenBank/DDBJ whole genome shotgun (WGS) entry which is preliminary data.</text>
</comment>
<dbReference type="PANTHER" id="PTHR36167:SF4">
    <property type="entry name" value="FUNGAL N-TERMINAL DOMAIN-CONTAINING PROTEIN"/>
    <property type="match status" value="1"/>
</dbReference>
<reference evidence="1" key="1">
    <citation type="submission" date="2023-06" db="EMBL/GenBank/DDBJ databases">
        <title>Genome-scale phylogeny and comparative genomics of the fungal order Sordariales.</title>
        <authorList>
            <consortium name="Lawrence Berkeley National Laboratory"/>
            <person name="Hensen N."/>
            <person name="Bonometti L."/>
            <person name="Westerberg I."/>
            <person name="Brannstrom I.O."/>
            <person name="Guillou S."/>
            <person name="Cros-Aarteil S."/>
            <person name="Calhoun S."/>
            <person name="Haridas S."/>
            <person name="Kuo A."/>
            <person name="Mondo S."/>
            <person name="Pangilinan J."/>
            <person name="Riley R."/>
            <person name="Labutti K."/>
            <person name="Andreopoulos B."/>
            <person name="Lipzen A."/>
            <person name="Chen C."/>
            <person name="Yanf M."/>
            <person name="Daum C."/>
            <person name="Ng V."/>
            <person name="Clum A."/>
            <person name="Steindorff A."/>
            <person name="Ohm R."/>
            <person name="Martin F."/>
            <person name="Silar P."/>
            <person name="Natvig D."/>
            <person name="Lalanne C."/>
            <person name="Gautier V."/>
            <person name="Ament-Velasquez S.L."/>
            <person name="Kruys A."/>
            <person name="Hutchinson M.I."/>
            <person name="Powell A.J."/>
            <person name="Barry K."/>
            <person name="Miller A.N."/>
            <person name="Grigoriev I.V."/>
            <person name="Debuchy R."/>
            <person name="Gladieux P."/>
            <person name="Thoren M.H."/>
            <person name="Johannesson H."/>
        </authorList>
    </citation>
    <scope>NUCLEOTIDE SEQUENCE</scope>
    <source>
        <strain evidence="1">PSN4</strain>
    </source>
</reference>
<proteinExistence type="predicted"/>